<proteinExistence type="predicted"/>
<reference evidence="1" key="1">
    <citation type="submission" date="2018-12" db="EMBL/GenBank/DDBJ databases">
        <title>Draft genome sequence of Flaovobacterium columnare BGFS27 isolated from channel catfish in Alabama.</title>
        <authorList>
            <person name="Cai W."/>
            <person name="Arias C."/>
        </authorList>
    </citation>
    <scope>NUCLEOTIDE SEQUENCE [LARGE SCALE GENOMIC DNA]</scope>
    <source>
        <strain evidence="1">BGFS27</strain>
    </source>
</reference>
<protein>
    <submittedName>
        <fullName evidence="1">Uncharacterized protein</fullName>
    </submittedName>
</protein>
<comment type="caution">
    <text evidence="1">The sequence shown here is derived from an EMBL/GenBank/DDBJ whole genome shotgun (WGS) entry which is preliminary data.</text>
</comment>
<sequence>MNKIIKFLILLVTFQFLNCKNNNTNKDSEIQDSNISVNKIKMIEDILNKQLKKGAKQYLDEAGVELPKNSFDMNDLEACSNLESTLLESNKFKRLTEEEFSNKIKLIFNRTIDFKSDKKILYFNFFDICDRKLNLLPINNIDNKGVYVSKAHKLIFDFHYLPEIIDYKSLYPKLYQEEKKLQKSFKNKNGDNCSIEYWYEINDLKIEQEINNKITINRNKYLFNDNNESFVWLQKNDKYFLESLVKTFGYVKDKQLLEFVFDNQKIIKNSNIEEINKLLWHKTCDEKLVFHKETLDIINEKENKKEYFNFLNDEYLRYIDKSELPISEKAEIIANILNFIALNTNDYDPFSNMGFFAQNFDGGRKTEGKYSKEFIKHNFYNLKDFKKQWEESKIDGDGVAYPGNIE</sequence>
<organism evidence="1">
    <name type="scientific">Flavobacterium columnare</name>
    <dbReference type="NCBI Taxonomy" id="996"/>
    <lineage>
        <taxon>Bacteria</taxon>
        <taxon>Pseudomonadati</taxon>
        <taxon>Bacteroidota</taxon>
        <taxon>Flavobacteriia</taxon>
        <taxon>Flavobacteriales</taxon>
        <taxon>Flavobacteriaceae</taxon>
        <taxon>Flavobacterium</taxon>
    </lineage>
</organism>
<dbReference type="EMBL" id="RWGX01000003">
    <property type="protein sequence ID" value="RVU88853.1"/>
    <property type="molecule type" value="Genomic_DNA"/>
</dbReference>
<gene>
    <name evidence="1" type="ORF">EJB19_01475</name>
</gene>
<name>A0AA94JQ56_9FLAO</name>
<accession>A0AA94JQ56</accession>
<dbReference type="RefSeq" id="WP_127821683.1">
    <property type="nucleotide sequence ID" value="NZ_RWGX02000014.1"/>
</dbReference>
<dbReference type="AlphaFoldDB" id="A0AA94JQ56"/>
<evidence type="ECO:0000313" key="1">
    <source>
        <dbReference type="EMBL" id="RVU88853.1"/>
    </source>
</evidence>